<accession>A0A1M6BYF3</accession>
<comment type="similarity">
    <text evidence="1">Belongs to the ros/MucR family.</text>
</comment>
<proteinExistence type="inferred from homology"/>
<dbReference type="AlphaFoldDB" id="A0A1M6BYF3"/>
<dbReference type="OrthoDB" id="9809693at2"/>
<dbReference type="Gene3D" id="1.10.10.1550">
    <property type="entry name" value="ROS/MUCR transcriptional regulator protein"/>
    <property type="match status" value="1"/>
</dbReference>
<evidence type="ECO:0000313" key="3">
    <source>
        <dbReference type="Proteomes" id="UP000184171"/>
    </source>
</evidence>
<sequence>MANIMEMAAEIIAAHASTTPMSKDELIAELNEVHAALSALEKGEAVEAAEAEATEEAPAVSRKKAFGKDKIYCMICGKGFKTLSRHLKTSHDMTANEYRKQFDIPRSQSLAAKNYSESRRQMAVDRGLADNLAKARAAKKKK</sequence>
<dbReference type="EMBL" id="FQZT01000001">
    <property type="protein sequence ID" value="SHI53478.1"/>
    <property type="molecule type" value="Genomic_DNA"/>
</dbReference>
<dbReference type="InterPro" id="IPR008807">
    <property type="entry name" value="ROS_MUCR"/>
</dbReference>
<dbReference type="GO" id="GO:0008270">
    <property type="term" value="F:zinc ion binding"/>
    <property type="evidence" value="ECO:0007669"/>
    <property type="project" value="InterPro"/>
</dbReference>
<dbReference type="InterPro" id="IPR041920">
    <property type="entry name" value="ROS/MUCR_sf"/>
</dbReference>
<organism evidence="2 3">
    <name type="scientific">Malonomonas rubra DSM 5091</name>
    <dbReference type="NCBI Taxonomy" id="1122189"/>
    <lineage>
        <taxon>Bacteria</taxon>
        <taxon>Pseudomonadati</taxon>
        <taxon>Thermodesulfobacteriota</taxon>
        <taxon>Desulfuromonadia</taxon>
        <taxon>Desulfuromonadales</taxon>
        <taxon>Geopsychrobacteraceae</taxon>
        <taxon>Malonomonas</taxon>
    </lineage>
</organism>
<evidence type="ECO:0000313" key="2">
    <source>
        <dbReference type="EMBL" id="SHI53478.1"/>
    </source>
</evidence>
<gene>
    <name evidence="2" type="ORF">SAMN02745165_00335</name>
</gene>
<dbReference type="GO" id="GO:0006355">
    <property type="term" value="P:regulation of DNA-templated transcription"/>
    <property type="evidence" value="ECO:0007669"/>
    <property type="project" value="InterPro"/>
</dbReference>
<dbReference type="GO" id="GO:0003677">
    <property type="term" value="F:DNA binding"/>
    <property type="evidence" value="ECO:0007669"/>
    <property type="project" value="InterPro"/>
</dbReference>
<name>A0A1M6BYF3_MALRU</name>
<dbReference type="RefSeq" id="WP_072905008.1">
    <property type="nucleotide sequence ID" value="NZ_FQZT01000001.1"/>
</dbReference>
<dbReference type="Pfam" id="PF05443">
    <property type="entry name" value="ROS_MUCR"/>
    <property type="match status" value="1"/>
</dbReference>
<dbReference type="STRING" id="1122189.SAMN02745165_00335"/>
<keyword evidence="3" id="KW-1185">Reference proteome</keyword>
<dbReference type="Proteomes" id="UP000184171">
    <property type="component" value="Unassembled WGS sequence"/>
</dbReference>
<protein>
    <submittedName>
        <fullName evidence="2">Transcriptional regulator, MucR family</fullName>
    </submittedName>
</protein>
<evidence type="ECO:0000256" key="1">
    <source>
        <dbReference type="ARBA" id="ARBA00007031"/>
    </source>
</evidence>
<reference evidence="2 3" key="1">
    <citation type="submission" date="2016-11" db="EMBL/GenBank/DDBJ databases">
        <authorList>
            <person name="Jaros S."/>
            <person name="Januszkiewicz K."/>
            <person name="Wedrychowicz H."/>
        </authorList>
    </citation>
    <scope>NUCLEOTIDE SEQUENCE [LARGE SCALE GENOMIC DNA]</scope>
    <source>
        <strain evidence="2 3">DSM 5091</strain>
    </source>
</reference>